<keyword evidence="2" id="KW-1185">Reference proteome</keyword>
<evidence type="ECO:0000313" key="2">
    <source>
        <dbReference type="Proteomes" id="UP000616151"/>
    </source>
</evidence>
<gene>
    <name evidence="1" type="primary">choX</name>
    <name evidence="1" type="ORF">JHL16_13675</name>
</gene>
<reference evidence="1" key="1">
    <citation type="submission" date="2021-01" db="EMBL/GenBank/DDBJ databases">
        <authorList>
            <person name="Sun Q."/>
        </authorList>
    </citation>
    <scope>NUCLEOTIDE SEQUENCE</scope>
    <source>
        <strain evidence="1">YIM B02566</strain>
    </source>
</reference>
<evidence type="ECO:0000313" key="1">
    <source>
        <dbReference type="EMBL" id="MBK1867400.1"/>
    </source>
</evidence>
<organism evidence="1 2">
    <name type="scientific">Taklimakanibacter albus</name>
    <dbReference type="NCBI Taxonomy" id="2800327"/>
    <lineage>
        <taxon>Bacteria</taxon>
        <taxon>Pseudomonadati</taxon>
        <taxon>Pseudomonadota</taxon>
        <taxon>Alphaproteobacteria</taxon>
        <taxon>Hyphomicrobiales</taxon>
        <taxon>Aestuariivirgaceae</taxon>
        <taxon>Taklimakanibacter</taxon>
    </lineage>
</organism>
<proteinExistence type="predicted"/>
<dbReference type="EMBL" id="JAENHL010000007">
    <property type="protein sequence ID" value="MBK1867400.1"/>
    <property type="molecule type" value="Genomic_DNA"/>
</dbReference>
<accession>A0ACC5R453</accession>
<comment type="caution">
    <text evidence="1">The sequence shown here is derived from an EMBL/GenBank/DDBJ whole genome shotgun (WGS) entry which is preliminary data.</text>
</comment>
<dbReference type="Proteomes" id="UP000616151">
    <property type="component" value="Unassembled WGS sequence"/>
</dbReference>
<protein>
    <submittedName>
        <fullName evidence="1">Choline ABC transporter substrate-binding protein</fullName>
    </submittedName>
</protein>
<name>A0ACC5R453_9HYPH</name>
<sequence>MKKPIATFVFAAGLGLAGSAFAADKETCQKVRISDLGWTDIALTNATIATLFDALGYQPEQNLLGLNVTYEMLKGGDLDVFLGNWRPIQDEQFKAYYDEGSVIPLVTNLEGAKYTLAVPNYVADAGVKSFADLAAHADKFGTKIYAIEPGSNQPLLDMVAAGRHGLKDWDIVESSEAGMLAQVERSIPKTEWVVFLGWQPHPMNLKYQMTYLAGGDVEFGPNFGGATVRTIVRRGYSDDCPNAAKLLANVVFDIDYENAGMDLVMTQGKSADEAARLMMQKHPEKVKKWLEGVTSFDGKNQALPLVEAALAK</sequence>